<dbReference type="GO" id="GO:0003677">
    <property type="term" value="F:DNA binding"/>
    <property type="evidence" value="ECO:0007669"/>
    <property type="project" value="InterPro"/>
</dbReference>
<dbReference type="Proteomes" id="UP000642553">
    <property type="component" value="Chromosome"/>
</dbReference>
<organism evidence="2 3">
    <name type="scientific">Akkermansia massiliensis</name>
    <dbReference type="NCBI Taxonomy" id="2927224"/>
    <lineage>
        <taxon>Bacteria</taxon>
        <taxon>Pseudomonadati</taxon>
        <taxon>Verrucomicrobiota</taxon>
        <taxon>Verrucomicrobiia</taxon>
        <taxon>Verrucomicrobiales</taxon>
        <taxon>Akkermansiaceae</taxon>
        <taxon>Akkermansia</taxon>
    </lineage>
</organism>
<dbReference type="EMBL" id="CP029701">
    <property type="protein sequence ID" value="QHV63214.1"/>
    <property type="molecule type" value="Genomic_DNA"/>
</dbReference>
<evidence type="ECO:0000259" key="1">
    <source>
        <dbReference type="PROSITE" id="PS50943"/>
    </source>
</evidence>
<dbReference type="RefSeq" id="WP_102722760.1">
    <property type="nucleotide sequence ID" value="NZ_CP029701.1"/>
</dbReference>
<protein>
    <submittedName>
        <fullName evidence="2">XRE family transcriptional regulator</fullName>
    </submittedName>
</protein>
<feature type="domain" description="HTH cro/C1-type" evidence="1">
    <location>
        <begin position="1"/>
        <end position="38"/>
    </location>
</feature>
<proteinExistence type="predicted"/>
<gene>
    <name evidence="2" type="ORF">DMI76_07510</name>
</gene>
<evidence type="ECO:0000313" key="2">
    <source>
        <dbReference type="EMBL" id="QHV63214.1"/>
    </source>
</evidence>
<dbReference type="CDD" id="cd00093">
    <property type="entry name" value="HTH_XRE"/>
    <property type="match status" value="1"/>
</dbReference>
<evidence type="ECO:0000313" key="3">
    <source>
        <dbReference type="Proteomes" id="UP000642553"/>
    </source>
</evidence>
<dbReference type="SUPFAM" id="SSF47413">
    <property type="entry name" value="lambda repressor-like DNA-binding domains"/>
    <property type="match status" value="1"/>
</dbReference>
<dbReference type="Pfam" id="PF01381">
    <property type="entry name" value="HTH_3"/>
    <property type="match status" value="1"/>
</dbReference>
<dbReference type="PROSITE" id="PS50943">
    <property type="entry name" value="HTH_CROC1"/>
    <property type="match status" value="1"/>
</dbReference>
<name>A0AAE6TAV0_9BACT</name>
<dbReference type="InterPro" id="IPR001387">
    <property type="entry name" value="Cro/C1-type_HTH"/>
</dbReference>
<sequence>MCNLSQSFVSKYETGERYLTFIEVLMICKLLKINILELSREIEP</sequence>
<accession>A0AAE6TAV0</accession>
<dbReference type="InterPro" id="IPR010982">
    <property type="entry name" value="Lambda_DNA-bd_dom_sf"/>
</dbReference>
<reference evidence="2" key="1">
    <citation type="submission" date="2018-05" db="EMBL/GenBank/DDBJ databases">
        <title>Complete genome sequnece of Akkermansia muciniphila EB-AMDK-40.</title>
        <authorList>
            <person name="Nam Y.-D."/>
            <person name="Chung W.-H."/>
            <person name="Park Y.S."/>
            <person name="Kang J."/>
        </authorList>
    </citation>
    <scope>NUCLEOTIDE SEQUENCE</scope>
    <source>
        <strain evidence="2">EB-AMDK-40</strain>
    </source>
</reference>
<dbReference type="AlphaFoldDB" id="A0AAE6TAV0"/>
<dbReference type="Gene3D" id="1.10.260.40">
    <property type="entry name" value="lambda repressor-like DNA-binding domains"/>
    <property type="match status" value="1"/>
</dbReference>